<dbReference type="GO" id="GO:0010507">
    <property type="term" value="P:negative regulation of autophagy"/>
    <property type="evidence" value="ECO:0007669"/>
    <property type="project" value="TreeGrafter"/>
</dbReference>
<protein>
    <submittedName>
        <fullName evidence="4">Death-associated protein 1</fullName>
    </submittedName>
</protein>
<feature type="compositionally biased region" description="Polar residues" evidence="3">
    <location>
        <begin position="112"/>
        <end position="122"/>
    </location>
</feature>
<dbReference type="GO" id="GO:0070513">
    <property type="term" value="F:death domain binding"/>
    <property type="evidence" value="ECO:0007669"/>
    <property type="project" value="TreeGrafter"/>
</dbReference>
<dbReference type="PANTHER" id="PTHR13177">
    <property type="entry name" value="DEATH-ASSOCIATED PROTEIN 1"/>
    <property type="match status" value="1"/>
</dbReference>
<feature type="compositionally biased region" description="Basic and acidic residues" evidence="3">
    <location>
        <begin position="52"/>
        <end position="63"/>
    </location>
</feature>
<sequence>MIVTVPGVHPITVAFHQVPQIHRQTPLHPGHPAFVFISVKAGGMRIVQKHPHTGDGKEEKDKDEQEWESSSPPKPTVYISGVIARGDKDFPPAAAQVAHQKPHASIDKHVSPRTQHIQQPRK</sequence>
<comment type="similarity">
    <text evidence="2">Belongs to the DAP-DAPL1 family.</text>
</comment>
<dbReference type="InterPro" id="IPR024130">
    <property type="entry name" value="DAP1/DAPL1"/>
</dbReference>
<name>A0A8J6KY70_MICOH</name>
<dbReference type="AlphaFoldDB" id="A0A8J6KY70"/>
<dbReference type="GO" id="GO:0006417">
    <property type="term" value="P:regulation of translation"/>
    <property type="evidence" value="ECO:0007669"/>
    <property type="project" value="UniProtKB-KW"/>
</dbReference>
<dbReference type="GO" id="GO:0034198">
    <property type="term" value="P:cellular response to amino acid starvation"/>
    <property type="evidence" value="ECO:0007669"/>
    <property type="project" value="TreeGrafter"/>
</dbReference>
<dbReference type="EMBL" id="JAATJU010023633">
    <property type="protein sequence ID" value="KAH0507322.1"/>
    <property type="molecule type" value="Genomic_DNA"/>
</dbReference>
<evidence type="ECO:0000313" key="5">
    <source>
        <dbReference type="Proteomes" id="UP000710432"/>
    </source>
</evidence>
<evidence type="ECO:0000313" key="4">
    <source>
        <dbReference type="EMBL" id="KAH0507322.1"/>
    </source>
</evidence>
<comment type="caution">
    <text evidence="4">The sequence shown here is derived from an EMBL/GenBank/DDBJ whole genome shotgun (WGS) entry which is preliminary data.</text>
</comment>
<dbReference type="Proteomes" id="UP000710432">
    <property type="component" value="Unassembled WGS sequence"/>
</dbReference>
<gene>
    <name evidence="4" type="ORF">LTLLF_169180</name>
</gene>
<keyword evidence="1" id="KW-0810">Translation regulation</keyword>
<dbReference type="GO" id="GO:0097190">
    <property type="term" value="P:apoptotic signaling pathway"/>
    <property type="evidence" value="ECO:0007669"/>
    <property type="project" value="TreeGrafter"/>
</dbReference>
<reference evidence="4" key="1">
    <citation type="submission" date="2020-03" db="EMBL/GenBank/DDBJ databases">
        <title>Studies in the Genomics of Life Span.</title>
        <authorList>
            <person name="Glass D."/>
        </authorList>
    </citation>
    <scope>NUCLEOTIDE SEQUENCE</scope>
    <source>
        <strain evidence="4">LTLLF</strain>
        <tissue evidence="4">Muscle</tissue>
    </source>
</reference>
<evidence type="ECO:0000256" key="3">
    <source>
        <dbReference type="SAM" id="MobiDB-lite"/>
    </source>
</evidence>
<feature type="region of interest" description="Disordered" evidence="3">
    <location>
        <begin position="46"/>
        <end position="122"/>
    </location>
</feature>
<accession>A0A8J6KY70</accession>
<dbReference type="PANTHER" id="PTHR13177:SF3">
    <property type="entry name" value="DEATH-ASSOCIATED PROTEIN 1"/>
    <property type="match status" value="1"/>
</dbReference>
<organism evidence="4 5">
    <name type="scientific">Microtus ochrogaster</name>
    <name type="common">Prairie vole</name>
    <dbReference type="NCBI Taxonomy" id="79684"/>
    <lineage>
        <taxon>Eukaryota</taxon>
        <taxon>Metazoa</taxon>
        <taxon>Chordata</taxon>
        <taxon>Craniata</taxon>
        <taxon>Vertebrata</taxon>
        <taxon>Euteleostomi</taxon>
        <taxon>Mammalia</taxon>
        <taxon>Eutheria</taxon>
        <taxon>Euarchontoglires</taxon>
        <taxon>Glires</taxon>
        <taxon>Rodentia</taxon>
        <taxon>Myomorpha</taxon>
        <taxon>Muroidea</taxon>
        <taxon>Cricetidae</taxon>
        <taxon>Arvicolinae</taxon>
        <taxon>Microtus</taxon>
    </lineage>
</organism>
<dbReference type="Pfam" id="PF15228">
    <property type="entry name" value="DAP"/>
    <property type="match status" value="1"/>
</dbReference>
<proteinExistence type="inferred from homology"/>
<evidence type="ECO:0000256" key="1">
    <source>
        <dbReference type="ARBA" id="ARBA00022845"/>
    </source>
</evidence>
<evidence type="ECO:0000256" key="2">
    <source>
        <dbReference type="ARBA" id="ARBA00038025"/>
    </source>
</evidence>